<gene>
    <name evidence="8" type="ORF">O6R09_04040</name>
</gene>
<dbReference type="InterPro" id="IPR050890">
    <property type="entry name" value="PTS_EIIA_component"/>
</dbReference>
<keyword evidence="9" id="KW-1185">Reference proteome</keyword>
<evidence type="ECO:0000256" key="3">
    <source>
        <dbReference type="ARBA" id="ARBA00022597"/>
    </source>
</evidence>
<comment type="subcellular location">
    <subcellularLocation>
        <location evidence="1">Cytoplasm</location>
    </subcellularLocation>
</comment>
<dbReference type="Pfam" id="PF00358">
    <property type="entry name" value="PTS_EIIA_1"/>
    <property type="match status" value="1"/>
</dbReference>
<feature type="domain" description="PTS EIIA type-1" evidence="7">
    <location>
        <begin position="32"/>
        <end position="92"/>
    </location>
</feature>
<dbReference type="Gene3D" id="2.70.70.10">
    <property type="entry name" value="Glucose Permease (Domain IIA)"/>
    <property type="match status" value="1"/>
</dbReference>
<dbReference type="RefSeq" id="WP_269725827.1">
    <property type="nucleotide sequence ID" value="NZ_CP114883.1"/>
</dbReference>
<dbReference type="Proteomes" id="UP001212085">
    <property type="component" value="Chromosome"/>
</dbReference>
<dbReference type="PROSITE" id="PS51093">
    <property type="entry name" value="PTS_EIIA_TYPE_1"/>
    <property type="match status" value="1"/>
</dbReference>
<keyword evidence="5" id="KW-0598">Phosphotransferase system</keyword>
<name>A0ABY7M152_STRAY</name>
<evidence type="ECO:0000256" key="6">
    <source>
        <dbReference type="ARBA" id="ARBA00022777"/>
    </source>
</evidence>
<sequence length="92" mass="10123">MVEPVHNLKEFQQESIASPMTGKVVKLEDVPDEVFATGAMGKGIAIDPADGIVSSPVDGEVTLVFPTEHARWPTHRKQCRIAHSRRYGYGFS</sequence>
<dbReference type="EMBL" id="CP114883">
    <property type="protein sequence ID" value="WBB07099.1"/>
    <property type="molecule type" value="Genomic_DNA"/>
</dbReference>
<evidence type="ECO:0000313" key="9">
    <source>
        <dbReference type="Proteomes" id="UP001212085"/>
    </source>
</evidence>
<reference evidence="8 9" key="1">
    <citation type="submission" date="2022-12" db="EMBL/GenBank/DDBJ databases">
        <title>Streptococcus alactolyticus LGM, complete genome.</title>
        <authorList>
            <person name="Liu Z."/>
            <person name="Mu C."/>
            <person name="Zhu W."/>
        </authorList>
    </citation>
    <scope>NUCLEOTIDE SEQUENCE [LARGE SCALE GENOMIC DNA]</scope>
    <source>
        <strain evidence="8 9">LGM</strain>
    </source>
</reference>
<evidence type="ECO:0000259" key="7">
    <source>
        <dbReference type="PROSITE" id="PS51093"/>
    </source>
</evidence>
<evidence type="ECO:0000256" key="2">
    <source>
        <dbReference type="ARBA" id="ARBA00022448"/>
    </source>
</evidence>
<dbReference type="InterPro" id="IPR011055">
    <property type="entry name" value="Dup_hybrid_motif"/>
</dbReference>
<keyword evidence="4" id="KW-0808">Transferase</keyword>
<dbReference type="SUPFAM" id="SSF51261">
    <property type="entry name" value="Duplicated hybrid motif"/>
    <property type="match status" value="1"/>
</dbReference>
<keyword evidence="2" id="KW-0813">Transport</keyword>
<keyword evidence="6" id="KW-0418">Kinase</keyword>
<evidence type="ECO:0000256" key="5">
    <source>
        <dbReference type="ARBA" id="ARBA00022683"/>
    </source>
</evidence>
<protein>
    <submittedName>
        <fullName evidence="8">PTS glucose transporter subunit IIA</fullName>
    </submittedName>
</protein>
<dbReference type="PANTHER" id="PTHR45008:SF1">
    <property type="entry name" value="PTS SYSTEM GLUCOSE-SPECIFIC EIIA COMPONENT"/>
    <property type="match status" value="1"/>
</dbReference>
<organism evidence="8 9">
    <name type="scientific">Streptococcus alactolyticus</name>
    <dbReference type="NCBI Taxonomy" id="29389"/>
    <lineage>
        <taxon>Bacteria</taxon>
        <taxon>Bacillati</taxon>
        <taxon>Bacillota</taxon>
        <taxon>Bacilli</taxon>
        <taxon>Lactobacillales</taxon>
        <taxon>Streptococcaceae</taxon>
        <taxon>Streptococcus</taxon>
    </lineage>
</organism>
<evidence type="ECO:0000256" key="1">
    <source>
        <dbReference type="ARBA" id="ARBA00004496"/>
    </source>
</evidence>
<accession>A0ABY7M152</accession>
<proteinExistence type="predicted"/>
<keyword evidence="3 8" id="KW-0762">Sugar transport</keyword>
<dbReference type="PANTHER" id="PTHR45008">
    <property type="entry name" value="PTS SYSTEM GLUCOSE-SPECIFIC EIIA COMPONENT"/>
    <property type="match status" value="1"/>
</dbReference>
<dbReference type="InterPro" id="IPR001127">
    <property type="entry name" value="PTS_EIIA_1_perm"/>
</dbReference>
<evidence type="ECO:0000256" key="4">
    <source>
        <dbReference type="ARBA" id="ARBA00022679"/>
    </source>
</evidence>
<evidence type="ECO:0000313" key="8">
    <source>
        <dbReference type="EMBL" id="WBB07099.1"/>
    </source>
</evidence>